<evidence type="ECO:0000313" key="2">
    <source>
        <dbReference type="Proteomes" id="UP000467322"/>
    </source>
</evidence>
<name>A0A845M480_9RHOB</name>
<reference evidence="1 2" key="1">
    <citation type="submission" date="2019-12" db="EMBL/GenBank/DDBJ databases">
        <title>Maritimibacter sp. nov. sp. isolated from sea sand.</title>
        <authorList>
            <person name="Kim J."/>
            <person name="Jeong S.E."/>
            <person name="Jung H.S."/>
            <person name="Jeon C.O."/>
        </authorList>
    </citation>
    <scope>NUCLEOTIDE SEQUENCE [LARGE SCALE GENOMIC DNA]</scope>
    <source>
        <strain evidence="1 2">DP07</strain>
    </source>
</reference>
<comment type="caution">
    <text evidence="1">The sequence shown here is derived from an EMBL/GenBank/DDBJ whole genome shotgun (WGS) entry which is preliminary data.</text>
</comment>
<protein>
    <submittedName>
        <fullName evidence="1">Uncharacterized protein</fullName>
    </submittedName>
</protein>
<sequence>MSNTVSIPTYVTSEVHGRSVREALGVLVPTPEAATTGEVFAIEERGRISECALFTAGYTYWRRGKNSDAVVRFSDLQQKEKELVGSCVAFLDDDWEQLEVFPSCVLHEFDEMNGPYVRVTFPQFVFFAALEDDVYSRPSPMRTDVPVPGFVLLAEGQEGALSPSHVRFLEQHFGVSPQGPALYAKC</sequence>
<evidence type="ECO:0000313" key="1">
    <source>
        <dbReference type="EMBL" id="MZR13809.1"/>
    </source>
</evidence>
<organism evidence="1 2">
    <name type="scientific">Maritimibacter harenae</name>
    <dbReference type="NCBI Taxonomy" id="2606218"/>
    <lineage>
        <taxon>Bacteria</taxon>
        <taxon>Pseudomonadati</taxon>
        <taxon>Pseudomonadota</taxon>
        <taxon>Alphaproteobacteria</taxon>
        <taxon>Rhodobacterales</taxon>
        <taxon>Roseobacteraceae</taxon>
        <taxon>Maritimibacter</taxon>
    </lineage>
</organism>
<accession>A0A845M480</accession>
<dbReference type="AlphaFoldDB" id="A0A845M480"/>
<dbReference type="Proteomes" id="UP000467322">
    <property type="component" value="Unassembled WGS sequence"/>
</dbReference>
<keyword evidence="2" id="KW-1185">Reference proteome</keyword>
<proteinExistence type="predicted"/>
<dbReference type="EMBL" id="WTUX01000016">
    <property type="protein sequence ID" value="MZR13809.1"/>
    <property type="molecule type" value="Genomic_DNA"/>
</dbReference>
<gene>
    <name evidence="1" type="ORF">GQE99_12370</name>
</gene>
<dbReference type="RefSeq" id="WP_161351946.1">
    <property type="nucleotide sequence ID" value="NZ_WTUX01000016.1"/>
</dbReference>